<keyword evidence="1" id="KW-0812">Transmembrane</keyword>
<feature type="transmembrane region" description="Helical" evidence="1">
    <location>
        <begin position="15"/>
        <end position="38"/>
    </location>
</feature>
<dbReference type="EMBL" id="CP076680">
    <property type="protein sequence ID" value="QWU99585.1"/>
    <property type="molecule type" value="Genomic_DNA"/>
</dbReference>
<protein>
    <submittedName>
        <fullName evidence="2">Uncharacterized protein</fullName>
    </submittedName>
</protein>
<evidence type="ECO:0000313" key="2">
    <source>
        <dbReference type="EMBL" id="QWU99585.1"/>
    </source>
</evidence>
<organism evidence="2 3">
    <name type="scientific">Francisella salimarina</name>
    <dbReference type="NCBI Taxonomy" id="2599927"/>
    <lineage>
        <taxon>Bacteria</taxon>
        <taxon>Pseudomonadati</taxon>
        <taxon>Pseudomonadota</taxon>
        <taxon>Gammaproteobacteria</taxon>
        <taxon>Thiotrichales</taxon>
        <taxon>Francisellaceae</taxon>
        <taxon>Francisella</taxon>
    </lineage>
</organism>
<keyword evidence="3" id="KW-1185">Reference proteome</keyword>
<keyword evidence="1" id="KW-0472">Membrane</keyword>
<evidence type="ECO:0000313" key="3">
    <source>
        <dbReference type="Proteomes" id="UP000683421"/>
    </source>
</evidence>
<gene>
    <name evidence="2" type="ORF">KQR59_01505</name>
</gene>
<name>A0AAJ4TL82_9GAMM</name>
<dbReference type="AlphaFoldDB" id="A0AAJ4TL82"/>
<evidence type="ECO:0000256" key="1">
    <source>
        <dbReference type="SAM" id="Phobius"/>
    </source>
</evidence>
<reference evidence="2 3" key="1">
    <citation type="submission" date="2021-06" db="EMBL/GenBank/DDBJ databases">
        <title>Ulceroglandular infection and bacteremia caused by Francisella salimarina in an immunocompromised patient, France.</title>
        <authorList>
            <person name="Hennebique A."/>
            <person name="Caspar Y."/>
            <person name="Maurin M."/>
            <person name="Boisset S."/>
            <person name="Pelloux I."/>
            <person name="Gallego-Hernanz M.P."/>
            <person name="Burucoa C."/>
            <person name="Cazenave-Roblot F."/>
            <person name="Plouzeau C."/>
            <person name="Rammaert B."/>
        </authorList>
    </citation>
    <scope>NUCLEOTIDE SEQUENCE [LARGE SCALE GENOMIC DNA]</scope>
    <source>
        <strain evidence="2 3">CHUGA-F75</strain>
    </source>
</reference>
<keyword evidence="1" id="KW-1133">Transmembrane helix</keyword>
<sequence>MKYFRLVSLIRESGYSLLSAMIFAFVVLVTVSSLAYIVRYNLLSIKSLQSQEIISTVEQQYIQEISRKGAIATGSSEFGDYLIENALQRNRQAIFSNSNTVVNLYDSEPTAISMDMQHKLFYKDKLMLTKKIIYKELPKHSMTDYHSSLIPINVPYVDVARMSSSQKFYRLNTNQEISDSERGYIGYIKKEYDWLLVSINNNIQIINLKNLDLSENYNVKVGWQLRKGNWHVLLAIYDSQHLYIFKTRLSDLTNNFSKAILDLSTPCKIINTPKDIAALSWYYQLDETQPSLVVLSTRRDSSGSMSIIVQDVEYDESNSRYTVLIKDIINANEETNNSNIYVQALDPSRTLSKSLLYLFIGNKLIVYGLDNSFKASKKEVDLGKVVENPPIIVRKNQYSNYILAYNGDHYYQYLYTNNTKLIRVVKIIRYPKEKIQNIIVKYGLKFIVTRMKVYIEDFNNERVETVEI</sequence>
<dbReference type="KEGG" id="fsr:KQR59_01505"/>
<dbReference type="Proteomes" id="UP000683421">
    <property type="component" value="Chromosome"/>
</dbReference>
<proteinExistence type="predicted"/>
<accession>A0AAJ4TL82</accession>
<dbReference type="RefSeq" id="WP_216692324.1">
    <property type="nucleotide sequence ID" value="NZ_CP076680.1"/>
</dbReference>